<dbReference type="PANTHER" id="PTHR10174:SF130">
    <property type="entry name" value="ALPHA-TOCOPHEROL TRANSFER PROTEIN-LIKE"/>
    <property type="match status" value="1"/>
</dbReference>
<reference evidence="4" key="1">
    <citation type="submission" date="2025-08" db="UniProtKB">
        <authorList>
            <consortium name="RefSeq"/>
        </authorList>
    </citation>
    <scope>IDENTIFICATION</scope>
    <source>
        <tissue evidence="4">Testes</tissue>
    </source>
</reference>
<dbReference type="InterPro" id="IPR036273">
    <property type="entry name" value="CRAL/TRIO_N_dom_sf"/>
</dbReference>
<dbReference type="GeneID" id="100369785"/>
<sequence>MTTASERVSYKSDISEKTKKKAKKELNEDPSKQQKCLNELRALFNTRPDIKFRTDDAFLIRFLRAKKYETNRAFKTLVHYYEVRRQHKDIFINFVPSAIMHVLETKMHFISDKWDVDGRRVIVFQIDKWDVKQMEATEIIRSVLMLLEMLLEEEESQVNGVVVVADASGLTMSHVTKMGPSHRVMMDVIQNALPLRFKAMHFVNEPKIIDAALALVRPFMSDKLKKRLQFHGEEFASLHKQIPSSILPAEYGGAVAEFDNKDWREILLGMEDKFIENNKYGFPKTADTLGGTGQGRDAAGGLTGSFKKLDV</sequence>
<dbReference type="Pfam" id="PF03765">
    <property type="entry name" value="CRAL_TRIO_N"/>
    <property type="match status" value="1"/>
</dbReference>
<dbReference type="Proteomes" id="UP000694865">
    <property type="component" value="Unplaced"/>
</dbReference>
<dbReference type="RefSeq" id="XP_006821053.1">
    <property type="nucleotide sequence ID" value="XM_006820990.1"/>
</dbReference>
<evidence type="ECO:0000313" key="3">
    <source>
        <dbReference type="Proteomes" id="UP000694865"/>
    </source>
</evidence>
<name>A0ABM0MM12_SACKO</name>
<organism evidence="3 4">
    <name type="scientific">Saccoglossus kowalevskii</name>
    <name type="common">Acorn worm</name>
    <dbReference type="NCBI Taxonomy" id="10224"/>
    <lineage>
        <taxon>Eukaryota</taxon>
        <taxon>Metazoa</taxon>
        <taxon>Hemichordata</taxon>
        <taxon>Enteropneusta</taxon>
        <taxon>Harrimaniidae</taxon>
        <taxon>Saccoglossus</taxon>
    </lineage>
</organism>
<dbReference type="InterPro" id="IPR011074">
    <property type="entry name" value="CRAL/TRIO_N_dom"/>
</dbReference>
<evidence type="ECO:0000256" key="1">
    <source>
        <dbReference type="SAM" id="MobiDB-lite"/>
    </source>
</evidence>
<keyword evidence="3" id="KW-1185">Reference proteome</keyword>
<protein>
    <submittedName>
        <fullName evidence="4">Alpha-tocopherol transfer protein-like</fullName>
    </submittedName>
</protein>
<gene>
    <name evidence="4" type="primary">LOC100369785</name>
</gene>
<dbReference type="InterPro" id="IPR036865">
    <property type="entry name" value="CRAL-TRIO_dom_sf"/>
</dbReference>
<dbReference type="SUPFAM" id="SSF52087">
    <property type="entry name" value="CRAL/TRIO domain"/>
    <property type="match status" value="1"/>
</dbReference>
<dbReference type="Gene3D" id="1.10.8.20">
    <property type="entry name" value="N-terminal domain of phosphatidylinositol transfer protein sec14p"/>
    <property type="match status" value="1"/>
</dbReference>
<dbReference type="Gene3D" id="3.40.525.10">
    <property type="entry name" value="CRAL-TRIO lipid binding domain"/>
    <property type="match status" value="1"/>
</dbReference>
<evidence type="ECO:0000259" key="2">
    <source>
        <dbReference type="PROSITE" id="PS50191"/>
    </source>
</evidence>
<dbReference type="PRINTS" id="PR00180">
    <property type="entry name" value="CRETINALDHBP"/>
</dbReference>
<dbReference type="InterPro" id="IPR001251">
    <property type="entry name" value="CRAL-TRIO_dom"/>
</dbReference>
<dbReference type="PANTHER" id="PTHR10174">
    <property type="entry name" value="ALPHA-TOCOPHEROL TRANSFER PROTEIN-RELATED"/>
    <property type="match status" value="1"/>
</dbReference>
<dbReference type="SUPFAM" id="SSF46938">
    <property type="entry name" value="CRAL/TRIO N-terminal domain"/>
    <property type="match status" value="1"/>
</dbReference>
<dbReference type="PROSITE" id="PS50191">
    <property type="entry name" value="CRAL_TRIO"/>
    <property type="match status" value="1"/>
</dbReference>
<feature type="domain" description="CRAL-TRIO" evidence="2">
    <location>
        <begin position="87"/>
        <end position="259"/>
    </location>
</feature>
<dbReference type="SMART" id="SM00516">
    <property type="entry name" value="SEC14"/>
    <property type="match status" value="1"/>
</dbReference>
<dbReference type="Gene3D" id="1.20.5.1200">
    <property type="entry name" value="Alpha-tocopherol transfer"/>
    <property type="match status" value="1"/>
</dbReference>
<dbReference type="SMART" id="SM01100">
    <property type="entry name" value="CRAL_TRIO_N"/>
    <property type="match status" value="1"/>
</dbReference>
<dbReference type="CDD" id="cd00170">
    <property type="entry name" value="SEC14"/>
    <property type="match status" value="1"/>
</dbReference>
<feature type="region of interest" description="Disordered" evidence="1">
    <location>
        <begin position="1"/>
        <end position="31"/>
    </location>
</feature>
<feature type="compositionally biased region" description="Basic and acidic residues" evidence="1">
    <location>
        <begin position="8"/>
        <end position="17"/>
    </location>
</feature>
<evidence type="ECO:0000313" key="4">
    <source>
        <dbReference type="RefSeq" id="XP_006821053.1"/>
    </source>
</evidence>
<dbReference type="Pfam" id="PF00650">
    <property type="entry name" value="CRAL_TRIO"/>
    <property type="match status" value="1"/>
</dbReference>
<proteinExistence type="predicted"/>
<accession>A0ABM0MM12</accession>